<feature type="region of interest" description="Disordered" evidence="5">
    <location>
        <begin position="1"/>
        <end position="54"/>
    </location>
</feature>
<dbReference type="Proteomes" id="UP000051645">
    <property type="component" value="Unassembled WGS sequence"/>
</dbReference>
<protein>
    <recommendedName>
        <fullName evidence="4">Large ribosomal subunit protein uL15</fullName>
    </recommendedName>
</protein>
<dbReference type="InterPro" id="IPR021131">
    <property type="entry name" value="Ribosomal_uL15/eL18"/>
</dbReference>
<evidence type="ECO:0000313" key="9">
    <source>
        <dbReference type="Proteomes" id="UP000051645"/>
    </source>
</evidence>
<dbReference type="NCBIfam" id="TIGR01071">
    <property type="entry name" value="rplO_bact"/>
    <property type="match status" value="1"/>
</dbReference>
<organism evidence="8 9">
    <name type="scientific">Lactobacillus selangorensis</name>
    <dbReference type="NCBI Taxonomy" id="81857"/>
    <lineage>
        <taxon>Bacteria</taxon>
        <taxon>Bacillati</taxon>
        <taxon>Bacillota</taxon>
        <taxon>Bacilli</taxon>
        <taxon>Lactobacillales</taxon>
        <taxon>Lactobacillaceae</taxon>
        <taxon>Lactobacillus</taxon>
    </lineage>
</organism>
<dbReference type="InterPro" id="IPR036227">
    <property type="entry name" value="Ribosomal_uL15/eL18_sf"/>
</dbReference>
<keyword evidence="4" id="KW-0699">rRNA-binding</keyword>
<gene>
    <name evidence="4" type="primary">rplO</name>
    <name evidence="7" type="ORF">IV38_GL000031</name>
    <name evidence="8" type="ORF">IV40_GL001487</name>
</gene>
<dbReference type="PANTHER" id="PTHR12934:SF11">
    <property type="entry name" value="LARGE RIBOSOMAL SUBUNIT PROTEIN UL15M"/>
    <property type="match status" value="1"/>
</dbReference>
<name>A0A0R2FSW8_9LACO</name>
<comment type="function">
    <text evidence="4">Binds to the 23S rRNA.</text>
</comment>
<comment type="similarity">
    <text evidence="1 4">Belongs to the universal ribosomal protein uL15 family.</text>
</comment>
<dbReference type="STRING" id="81857.IV38_GL000031"/>
<dbReference type="SUPFAM" id="SSF52080">
    <property type="entry name" value="Ribosomal proteins L15p and L18e"/>
    <property type="match status" value="1"/>
</dbReference>
<evidence type="ECO:0000259" key="6">
    <source>
        <dbReference type="Pfam" id="PF00828"/>
    </source>
</evidence>
<dbReference type="Pfam" id="PF00828">
    <property type="entry name" value="Ribosomal_L27A"/>
    <property type="match status" value="1"/>
</dbReference>
<feature type="compositionally biased region" description="Gly residues" evidence="5">
    <location>
        <begin position="23"/>
        <end position="35"/>
    </location>
</feature>
<dbReference type="GO" id="GO:0022625">
    <property type="term" value="C:cytosolic large ribosomal subunit"/>
    <property type="evidence" value="ECO:0007669"/>
    <property type="project" value="TreeGrafter"/>
</dbReference>
<evidence type="ECO:0000313" key="10">
    <source>
        <dbReference type="Proteomes" id="UP000051751"/>
    </source>
</evidence>
<feature type="domain" description="Large ribosomal subunit protein uL15/eL18" evidence="6">
    <location>
        <begin position="76"/>
        <end position="144"/>
    </location>
</feature>
<dbReference type="InterPro" id="IPR030878">
    <property type="entry name" value="Ribosomal_uL15"/>
</dbReference>
<dbReference type="Gene3D" id="3.100.10.10">
    <property type="match status" value="1"/>
</dbReference>
<dbReference type="OrthoDB" id="9810293at2"/>
<evidence type="ECO:0000256" key="5">
    <source>
        <dbReference type="SAM" id="MobiDB-lite"/>
    </source>
</evidence>
<sequence>MKLHELQPSAGSRHARKRLGRGTSSGQGKTAGRGTKGQLSRQGGKTRLGFEGGQMPLFRRMPKRGFKNINRKEYAVVNLGDLNRFDDGTSVTPALLVESGLVKKELNGIKLLANGKLEKKLTIQVNKYSNAAKEAVEAAGGSIEVI</sequence>
<keyword evidence="9" id="KW-1185">Reference proteome</keyword>
<comment type="subunit">
    <text evidence="4">Part of the 50S ribosomal subunit.</text>
</comment>
<dbReference type="Proteomes" id="UP000051751">
    <property type="component" value="Unassembled WGS sequence"/>
</dbReference>
<dbReference type="EMBL" id="JQAT01000001">
    <property type="protein sequence ID" value="KRN29153.1"/>
    <property type="molecule type" value="Genomic_DNA"/>
</dbReference>
<reference evidence="9 10" key="1">
    <citation type="journal article" date="2015" name="Genome Announc.">
        <title>Expanding the biotechnology potential of lactobacilli through comparative genomics of 213 strains and associated genera.</title>
        <authorList>
            <person name="Sun Z."/>
            <person name="Harris H.M."/>
            <person name="McCann A."/>
            <person name="Guo C."/>
            <person name="Argimon S."/>
            <person name="Zhang W."/>
            <person name="Yang X."/>
            <person name="Jeffery I.B."/>
            <person name="Cooney J.C."/>
            <person name="Kagawa T.F."/>
            <person name="Liu W."/>
            <person name="Song Y."/>
            <person name="Salvetti E."/>
            <person name="Wrobel A."/>
            <person name="Rasinkangas P."/>
            <person name="Parkhill J."/>
            <person name="Rea M.C."/>
            <person name="O'Sullivan O."/>
            <person name="Ritari J."/>
            <person name="Douillard F.P."/>
            <person name="Paul Ross R."/>
            <person name="Yang R."/>
            <person name="Briner A.E."/>
            <person name="Felis G.E."/>
            <person name="de Vos W.M."/>
            <person name="Barrangou R."/>
            <person name="Klaenhammer T.R."/>
            <person name="Caufield P.W."/>
            <person name="Cui Y."/>
            <person name="Zhang H."/>
            <person name="O'Toole P.W."/>
        </authorList>
    </citation>
    <scope>NUCLEOTIDE SEQUENCE [LARGE SCALE GENOMIC DNA]</scope>
    <source>
        <strain evidence="7 10">ATCC BAA-66</strain>
        <strain evidence="8 9">DSM 13344</strain>
    </source>
</reference>
<dbReference type="EMBL" id="JQAZ01000004">
    <property type="protein sequence ID" value="KRN31489.1"/>
    <property type="molecule type" value="Genomic_DNA"/>
</dbReference>
<evidence type="ECO:0000256" key="2">
    <source>
        <dbReference type="ARBA" id="ARBA00022980"/>
    </source>
</evidence>
<keyword evidence="3 4" id="KW-0687">Ribonucleoprotein</keyword>
<comment type="caution">
    <text evidence="8">The sequence shown here is derived from an EMBL/GenBank/DDBJ whole genome shotgun (WGS) entry which is preliminary data.</text>
</comment>
<dbReference type="GO" id="GO:0006412">
    <property type="term" value="P:translation"/>
    <property type="evidence" value="ECO:0007669"/>
    <property type="project" value="UniProtKB-UniRule"/>
</dbReference>
<accession>A0A0R2FSW8</accession>
<evidence type="ECO:0000256" key="1">
    <source>
        <dbReference type="ARBA" id="ARBA00007320"/>
    </source>
</evidence>
<evidence type="ECO:0000313" key="8">
    <source>
        <dbReference type="EMBL" id="KRN31489.1"/>
    </source>
</evidence>
<evidence type="ECO:0000313" key="7">
    <source>
        <dbReference type="EMBL" id="KRN29153.1"/>
    </source>
</evidence>
<dbReference type="InterPro" id="IPR005749">
    <property type="entry name" value="Ribosomal_uL15_bac-type"/>
</dbReference>
<evidence type="ECO:0000256" key="3">
    <source>
        <dbReference type="ARBA" id="ARBA00023274"/>
    </source>
</evidence>
<dbReference type="AlphaFoldDB" id="A0A0R2FSW8"/>
<dbReference type="GO" id="GO:0003735">
    <property type="term" value="F:structural constituent of ribosome"/>
    <property type="evidence" value="ECO:0007669"/>
    <property type="project" value="InterPro"/>
</dbReference>
<dbReference type="HAMAP" id="MF_01341">
    <property type="entry name" value="Ribosomal_uL15"/>
    <property type="match status" value="1"/>
</dbReference>
<dbReference type="GO" id="GO:0019843">
    <property type="term" value="F:rRNA binding"/>
    <property type="evidence" value="ECO:0007669"/>
    <property type="project" value="UniProtKB-UniRule"/>
</dbReference>
<dbReference type="RefSeq" id="WP_057769842.1">
    <property type="nucleotide sequence ID" value="NZ_JQAT01000001.1"/>
</dbReference>
<keyword evidence="2 4" id="KW-0689">Ribosomal protein</keyword>
<dbReference type="PANTHER" id="PTHR12934">
    <property type="entry name" value="50S RIBOSOMAL PROTEIN L15"/>
    <property type="match status" value="1"/>
</dbReference>
<dbReference type="PATRIC" id="fig|81857.3.peg.28"/>
<evidence type="ECO:0000256" key="4">
    <source>
        <dbReference type="HAMAP-Rule" id="MF_01341"/>
    </source>
</evidence>
<keyword evidence="4" id="KW-0694">RNA-binding</keyword>
<proteinExistence type="inferred from homology"/>